<comment type="caution">
    <text evidence="1">The sequence shown here is derived from an EMBL/GenBank/DDBJ whole genome shotgun (WGS) entry which is preliminary data.</text>
</comment>
<reference evidence="2" key="1">
    <citation type="journal article" date="2019" name="Int. J. Syst. Evol. Microbiol.">
        <title>The Global Catalogue of Microorganisms (GCM) 10K type strain sequencing project: providing services to taxonomists for standard genome sequencing and annotation.</title>
        <authorList>
            <consortium name="The Broad Institute Genomics Platform"/>
            <consortium name="The Broad Institute Genome Sequencing Center for Infectious Disease"/>
            <person name="Wu L."/>
            <person name="Ma J."/>
        </authorList>
    </citation>
    <scope>NUCLEOTIDE SEQUENCE [LARGE SCALE GENOMIC DNA]</scope>
    <source>
        <strain evidence="2">JCM 16702</strain>
    </source>
</reference>
<dbReference type="EMBL" id="BAAAZG010000059">
    <property type="protein sequence ID" value="GAA4100035.1"/>
    <property type="molecule type" value="Genomic_DNA"/>
</dbReference>
<dbReference type="RefSeq" id="WP_344957392.1">
    <property type="nucleotide sequence ID" value="NZ_BAAAZG010000059.1"/>
</dbReference>
<sequence>MSNGFPDGEFCIINEDTGLYLAALPGGTITGSQQETDWLEGAKETVYYTHTADQVLGLATEPSGKKYERWFLDDRKNGWGQELYHLVNCAKDIRSWYTLAASPPITGRYGDVSLKGRGEAGQTQWRAEDGYFFPGDPAKVVTLLEQRSGVYRVVVADGGEPRQKWRFV</sequence>
<accession>A0ABP7WZF8</accession>
<proteinExistence type="predicted"/>
<keyword evidence="2" id="KW-1185">Reference proteome</keyword>
<dbReference type="Proteomes" id="UP001500683">
    <property type="component" value="Unassembled WGS sequence"/>
</dbReference>
<gene>
    <name evidence="1" type="ORF">GCM10022214_76600</name>
</gene>
<organism evidence="1 2">
    <name type="scientific">Actinomadura miaoliensis</name>
    <dbReference type="NCBI Taxonomy" id="430685"/>
    <lineage>
        <taxon>Bacteria</taxon>
        <taxon>Bacillati</taxon>
        <taxon>Actinomycetota</taxon>
        <taxon>Actinomycetes</taxon>
        <taxon>Streptosporangiales</taxon>
        <taxon>Thermomonosporaceae</taxon>
        <taxon>Actinomadura</taxon>
    </lineage>
</organism>
<name>A0ABP7WZF8_9ACTN</name>
<protein>
    <recommendedName>
        <fullName evidence="3">Ricin B lectin domain-containing protein</fullName>
    </recommendedName>
</protein>
<evidence type="ECO:0000313" key="2">
    <source>
        <dbReference type="Proteomes" id="UP001500683"/>
    </source>
</evidence>
<evidence type="ECO:0000313" key="1">
    <source>
        <dbReference type="EMBL" id="GAA4100035.1"/>
    </source>
</evidence>
<evidence type="ECO:0008006" key="3">
    <source>
        <dbReference type="Google" id="ProtNLM"/>
    </source>
</evidence>